<keyword evidence="4" id="KW-1185">Reference proteome</keyword>
<evidence type="ECO:0000313" key="3">
    <source>
        <dbReference type="EMBL" id="SHE82523.1"/>
    </source>
</evidence>
<keyword evidence="1 3" id="KW-0238">DNA-binding</keyword>
<gene>
    <name evidence="3" type="ORF">SAMN02745225_01721</name>
</gene>
<evidence type="ECO:0000313" key="4">
    <source>
        <dbReference type="Proteomes" id="UP000184295"/>
    </source>
</evidence>
<name>A0A1M4WN96_9ACTN</name>
<dbReference type="EMBL" id="FQUL01000027">
    <property type="protein sequence ID" value="SHE82523.1"/>
    <property type="molecule type" value="Genomic_DNA"/>
</dbReference>
<reference evidence="4" key="1">
    <citation type="submission" date="2016-11" db="EMBL/GenBank/DDBJ databases">
        <authorList>
            <person name="Varghese N."/>
            <person name="Submissions S."/>
        </authorList>
    </citation>
    <scope>NUCLEOTIDE SEQUENCE [LARGE SCALE GENOMIC DNA]</scope>
    <source>
        <strain evidence="4">DSM 19514</strain>
    </source>
</reference>
<feature type="domain" description="Cas12f1-like TNB" evidence="2">
    <location>
        <begin position="3"/>
        <end position="53"/>
    </location>
</feature>
<dbReference type="GO" id="GO:0003677">
    <property type="term" value="F:DNA binding"/>
    <property type="evidence" value="ECO:0007669"/>
    <property type="project" value="UniProtKB-KW"/>
</dbReference>
<dbReference type="Proteomes" id="UP000184295">
    <property type="component" value="Unassembled WGS sequence"/>
</dbReference>
<evidence type="ECO:0000256" key="1">
    <source>
        <dbReference type="ARBA" id="ARBA00023125"/>
    </source>
</evidence>
<evidence type="ECO:0000259" key="2">
    <source>
        <dbReference type="Pfam" id="PF07282"/>
    </source>
</evidence>
<proteinExistence type="predicted"/>
<organism evidence="3 4">
    <name type="scientific">Ferrithrix thermotolerans DSM 19514</name>
    <dbReference type="NCBI Taxonomy" id="1121881"/>
    <lineage>
        <taxon>Bacteria</taxon>
        <taxon>Bacillati</taxon>
        <taxon>Actinomycetota</taxon>
        <taxon>Acidimicrobiia</taxon>
        <taxon>Acidimicrobiales</taxon>
        <taxon>Acidimicrobiaceae</taxon>
        <taxon>Ferrithrix</taxon>
    </lineage>
</organism>
<dbReference type="Pfam" id="PF07282">
    <property type="entry name" value="Cas12f1-like_TNB"/>
    <property type="match status" value="1"/>
</dbReference>
<dbReference type="RefSeq" id="WP_072791359.1">
    <property type="nucleotide sequence ID" value="NZ_FQUL01000027.1"/>
</dbReference>
<accession>A0A1M4WN96</accession>
<sequence length="82" mass="9170">MGEKTKLEIEHLDESGSTKTCLACGARNQPKGRNYRCKNCKFVCHRDAVGAINTLQRALCGKYTPIRPDVEVGVTYLRAVER</sequence>
<protein>
    <submittedName>
        <fullName evidence="3">Putative transposase DNA-binding domain-containing protein</fullName>
    </submittedName>
</protein>
<dbReference type="InterPro" id="IPR010095">
    <property type="entry name" value="Cas12f1-like_TNB"/>
</dbReference>
<dbReference type="AlphaFoldDB" id="A0A1M4WN96"/>